<dbReference type="EMBL" id="WVTD01000001">
    <property type="protein sequence ID" value="MYL96607.1"/>
    <property type="molecule type" value="Genomic_DNA"/>
</dbReference>
<comment type="caution">
    <text evidence="2">The sequence shown here is derived from an EMBL/GenBank/DDBJ whole genome shotgun (WGS) entry which is preliminary data.</text>
</comment>
<dbReference type="Proteomes" id="UP000465810">
    <property type="component" value="Unassembled WGS sequence"/>
</dbReference>
<feature type="signal peptide" evidence="1">
    <location>
        <begin position="1"/>
        <end position="20"/>
    </location>
</feature>
<feature type="chain" id="PRO_5030848287" description="Cellulose-binding protein" evidence="1">
    <location>
        <begin position="21"/>
        <end position="519"/>
    </location>
</feature>
<dbReference type="RefSeq" id="WP_160984308.1">
    <property type="nucleotide sequence ID" value="NZ_WVTD01000001.1"/>
</dbReference>
<evidence type="ECO:0000256" key="1">
    <source>
        <dbReference type="SAM" id="SignalP"/>
    </source>
</evidence>
<protein>
    <recommendedName>
        <fullName evidence="4">Cellulose-binding protein</fullName>
    </recommendedName>
</protein>
<name>A0A7X4K663_9SPHN</name>
<keyword evidence="1" id="KW-0732">Signal</keyword>
<dbReference type="SUPFAM" id="SSF51445">
    <property type="entry name" value="(Trans)glycosidases"/>
    <property type="match status" value="1"/>
</dbReference>
<evidence type="ECO:0000313" key="2">
    <source>
        <dbReference type="EMBL" id="MYL96607.1"/>
    </source>
</evidence>
<accession>A0A7X4K663</accession>
<gene>
    <name evidence="2" type="ORF">GR702_02305</name>
</gene>
<dbReference type="InterPro" id="IPR017853">
    <property type="entry name" value="GH"/>
</dbReference>
<reference evidence="2 3" key="1">
    <citation type="submission" date="2019-12" db="EMBL/GenBank/DDBJ databases">
        <authorList>
            <person name="Feng G."/>
            <person name="Zhu H."/>
        </authorList>
    </citation>
    <scope>NUCLEOTIDE SEQUENCE [LARGE SCALE GENOMIC DNA]</scope>
    <source>
        <strain evidence="2 3">FGD1</strain>
    </source>
</reference>
<keyword evidence="3" id="KW-1185">Reference proteome</keyword>
<evidence type="ECO:0008006" key="4">
    <source>
        <dbReference type="Google" id="ProtNLM"/>
    </source>
</evidence>
<dbReference type="Gene3D" id="3.20.20.80">
    <property type="entry name" value="Glycosidases"/>
    <property type="match status" value="1"/>
</dbReference>
<proteinExistence type="predicted"/>
<dbReference type="AlphaFoldDB" id="A0A7X4K663"/>
<organism evidence="2 3">
    <name type="scientific">Novosphingobium silvae</name>
    <dbReference type="NCBI Taxonomy" id="2692619"/>
    <lineage>
        <taxon>Bacteria</taxon>
        <taxon>Pseudomonadati</taxon>
        <taxon>Pseudomonadota</taxon>
        <taxon>Alphaproteobacteria</taxon>
        <taxon>Sphingomonadales</taxon>
        <taxon>Sphingomonadaceae</taxon>
        <taxon>Novosphingobium</taxon>
    </lineage>
</organism>
<sequence>MRRTILASLAAAAVSLPVCAHFADPPRAGALRGATGLAFPAGEPSPLPARRAMQLGINLFGIDTGNRQQVFANMIAQSEWFEARTGSWKAFPPAQLDPLGWIRYLEPGQTAPRPLVLPPAPFRTVRVHCTFAGKGELGAGGVARVVSGDARSLDLELAPTGAEGEGAWLTLMDTDRADPLRDLDCRREGTSPAARFDPAFMAFASDFAVIRFMDWQHTNQNPRSDWSARTLPRSSSQVGAGGVSVEDMVDLAKAAGADPWFTMPYHADEAWVRAFARLVHDRLGPERRVYVELGNEVWNDLFPAARDARAEGIAMGLGGGDPARAQMERYAQRMVAAMRVWSEVYADRPGALVRVAATQNANPALAAIVLGHGDSAEWVDALATAPYFWLEVEGRKAADADAILAELPAAIERTFAMARENRRIAAAHGKRYIAYEGGQHLVTRDLALARALQRDPRMGDAYARYLAGWREGFGDTLTLYASTAPIAEYGSWGLREYGGQPLAQAPKYRAVRHFLEGHK</sequence>
<evidence type="ECO:0000313" key="3">
    <source>
        <dbReference type="Proteomes" id="UP000465810"/>
    </source>
</evidence>